<evidence type="ECO:0000313" key="4">
    <source>
        <dbReference type="Proteomes" id="UP001144096"/>
    </source>
</evidence>
<sequence length="288" mass="31006">MTSTDITGTRSELDIDGRRLSYLDFGGTGRPLLALHGHLYEGRTWAQLAQALSPHWRVIAPDQRGHGDSDRAGSYTREDYVADAIALLDHLGIDQAVTLGHSGGGITAFQIAARHPQRVSAIVNVEGPVCDLDDGPSALSFVLSLPYTAPEKQALLDAIGPLAPMLGDKLRPTPDGDWRLPFHPQDTIASEQGTHGDHWADWTSTACPALFVLARNSQVITPEAGREIVTRRANTHLTELDGDHFVHTTDPPGLRHCRQRISGHPPLTGRQQPGLQGQCLGNSAVGSS</sequence>
<dbReference type="InterPro" id="IPR050228">
    <property type="entry name" value="Carboxylesterase_BioH"/>
</dbReference>
<dbReference type="Proteomes" id="UP001144096">
    <property type="component" value="Unassembled WGS sequence"/>
</dbReference>
<dbReference type="InterPro" id="IPR000073">
    <property type="entry name" value="AB_hydrolase_1"/>
</dbReference>
<comment type="caution">
    <text evidence="3">The sequence shown here is derived from an EMBL/GenBank/DDBJ whole genome shotgun (WGS) entry which is preliminary data.</text>
</comment>
<accession>A0A9X2SP90</accession>
<dbReference type="InterPro" id="IPR029058">
    <property type="entry name" value="AB_hydrolase_fold"/>
</dbReference>
<feature type="region of interest" description="Disordered" evidence="1">
    <location>
        <begin position="260"/>
        <end position="288"/>
    </location>
</feature>
<proteinExistence type="predicted"/>
<dbReference type="PANTHER" id="PTHR43194:SF2">
    <property type="entry name" value="PEROXISOMAL MEMBRANE PROTEIN LPX1"/>
    <property type="match status" value="1"/>
</dbReference>
<dbReference type="SUPFAM" id="SSF53474">
    <property type="entry name" value="alpha/beta-Hydrolases"/>
    <property type="match status" value="1"/>
</dbReference>
<evidence type="ECO:0000313" key="3">
    <source>
        <dbReference type="EMBL" id="MCR6488708.1"/>
    </source>
</evidence>
<dbReference type="PRINTS" id="PR00111">
    <property type="entry name" value="ABHYDROLASE"/>
</dbReference>
<dbReference type="PANTHER" id="PTHR43194">
    <property type="entry name" value="HYDROLASE ALPHA/BETA FOLD FAMILY"/>
    <property type="match status" value="1"/>
</dbReference>
<dbReference type="GO" id="GO:0016787">
    <property type="term" value="F:hydrolase activity"/>
    <property type="evidence" value="ECO:0007669"/>
    <property type="project" value="UniProtKB-KW"/>
</dbReference>
<keyword evidence="4" id="KW-1185">Reference proteome</keyword>
<organism evidence="3 4">
    <name type="scientific">Amycolatopsis iheyensis</name>
    <dbReference type="NCBI Taxonomy" id="2945988"/>
    <lineage>
        <taxon>Bacteria</taxon>
        <taxon>Bacillati</taxon>
        <taxon>Actinomycetota</taxon>
        <taxon>Actinomycetes</taxon>
        <taxon>Pseudonocardiales</taxon>
        <taxon>Pseudonocardiaceae</taxon>
        <taxon>Amycolatopsis</taxon>
    </lineage>
</organism>
<gene>
    <name evidence="3" type="ORF">M8542_38355</name>
</gene>
<evidence type="ECO:0000259" key="2">
    <source>
        <dbReference type="Pfam" id="PF00561"/>
    </source>
</evidence>
<dbReference type="RefSeq" id="WP_257925272.1">
    <property type="nucleotide sequence ID" value="NZ_JAMXQV010000027.1"/>
</dbReference>
<feature type="compositionally biased region" description="Polar residues" evidence="1">
    <location>
        <begin position="269"/>
        <end position="288"/>
    </location>
</feature>
<feature type="domain" description="AB hydrolase-1" evidence="2">
    <location>
        <begin position="31"/>
        <end position="250"/>
    </location>
</feature>
<name>A0A9X2SP90_9PSEU</name>
<dbReference type="Gene3D" id="3.40.50.1820">
    <property type="entry name" value="alpha/beta hydrolase"/>
    <property type="match status" value="1"/>
</dbReference>
<dbReference type="AlphaFoldDB" id="A0A9X2SP90"/>
<reference evidence="3" key="1">
    <citation type="submission" date="2022-06" db="EMBL/GenBank/DDBJ databases">
        <title>Amycolatopsis iheyaensis sp. nov., a new species of the genus Amycolatopsis isolated from soil in Iheya island, Japan.</title>
        <authorList>
            <person name="Ngamcharungchit C."/>
            <person name="Kanto H."/>
            <person name="Take A."/>
            <person name="Intra B."/>
            <person name="Matsumoto A."/>
            <person name="Panbangred W."/>
            <person name="Inahashi Y."/>
        </authorList>
    </citation>
    <scope>NUCLEOTIDE SEQUENCE</scope>
    <source>
        <strain evidence="3">OK19-0408</strain>
    </source>
</reference>
<dbReference type="EMBL" id="JAMXQV010000027">
    <property type="protein sequence ID" value="MCR6488708.1"/>
    <property type="molecule type" value="Genomic_DNA"/>
</dbReference>
<dbReference type="Pfam" id="PF00561">
    <property type="entry name" value="Abhydrolase_1"/>
    <property type="match status" value="1"/>
</dbReference>
<protein>
    <submittedName>
        <fullName evidence="3">Alpha/beta hydrolase</fullName>
    </submittedName>
</protein>
<evidence type="ECO:0000256" key="1">
    <source>
        <dbReference type="SAM" id="MobiDB-lite"/>
    </source>
</evidence>
<keyword evidence="3" id="KW-0378">Hydrolase</keyword>